<sequence length="385" mass="44268">MSELNTDKRRAPVIQLSCWIMPQVLCHTEFWLMLGIHLMTWGGYQSGWFELDHYVASAVSVDWIDLKILTVSCSFFVAFYVNQCVQRYQQLCLGLHRLLAAVHDFAFQARLLGPPKALAPEAQQLGSRWLAGCAVLCLDEFQHTLRDEDWRRHIDSSLVRKGEVEFLRSLTPAQRLLTMCHMTADLCKSQLKEEDLMLMLTRIMHFKQCQQELLDLVQGSQVPFQFRHLLNVMVFLTLLCLAYGMALSESCLAPVLFIIMELVLLGMLDVCRELWNPFRSEHLDFRMLQWKETFRRSLRLVTVEHHGSDSGQWQAELEDRTEDVASGRYVKVANLPRSALYDSRDSILKSLDLPKNGCPDGSPTGDAWTWTSHASCKEIILCLLN</sequence>
<accession>A0ABP0K3H3</accession>
<evidence type="ECO:0000256" key="7">
    <source>
        <dbReference type="SAM" id="Phobius"/>
    </source>
</evidence>
<protein>
    <recommendedName>
        <fullName evidence="10">Odorant receptor</fullName>
    </recommendedName>
</protein>
<comment type="caution">
    <text evidence="8">The sequence shown here is derived from an EMBL/GenBank/DDBJ whole genome shotgun (WGS) entry which is preliminary data.</text>
</comment>
<proteinExistence type="predicted"/>
<evidence type="ECO:0000313" key="9">
    <source>
        <dbReference type="Proteomes" id="UP001642464"/>
    </source>
</evidence>
<keyword evidence="6 7" id="KW-0472">Membrane</keyword>
<keyword evidence="3 7" id="KW-0812">Transmembrane</keyword>
<dbReference type="InterPro" id="IPR044669">
    <property type="entry name" value="YneE/VCCN1/2-like"/>
</dbReference>
<name>A0ABP0K3H3_9DINO</name>
<gene>
    <name evidence="8" type="ORF">SCF082_LOCUS15196</name>
</gene>
<dbReference type="Proteomes" id="UP001642464">
    <property type="component" value="Unassembled WGS sequence"/>
</dbReference>
<evidence type="ECO:0000256" key="5">
    <source>
        <dbReference type="ARBA" id="ARBA00023065"/>
    </source>
</evidence>
<evidence type="ECO:0000313" key="8">
    <source>
        <dbReference type="EMBL" id="CAK9021107.1"/>
    </source>
</evidence>
<keyword evidence="5" id="KW-0406">Ion transport</keyword>
<evidence type="ECO:0000256" key="6">
    <source>
        <dbReference type="ARBA" id="ARBA00023136"/>
    </source>
</evidence>
<keyword evidence="9" id="KW-1185">Reference proteome</keyword>
<organism evidence="8 9">
    <name type="scientific">Durusdinium trenchii</name>
    <dbReference type="NCBI Taxonomy" id="1381693"/>
    <lineage>
        <taxon>Eukaryota</taxon>
        <taxon>Sar</taxon>
        <taxon>Alveolata</taxon>
        <taxon>Dinophyceae</taxon>
        <taxon>Suessiales</taxon>
        <taxon>Symbiodiniaceae</taxon>
        <taxon>Durusdinium</taxon>
    </lineage>
</organism>
<evidence type="ECO:0000256" key="3">
    <source>
        <dbReference type="ARBA" id="ARBA00022692"/>
    </source>
</evidence>
<dbReference type="Pfam" id="PF25539">
    <property type="entry name" value="Bestrophin_2"/>
    <property type="match status" value="1"/>
</dbReference>
<evidence type="ECO:0000256" key="2">
    <source>
        <dbReference type="ARBA" id="ARBA00022448"/>
    </source>
</evidence>
<evidence type="ECO:0000256" key="4">
    <source>
        <dbReference type="ARBA" id="ARBA00022989"/>
    </source>
</evidence>
<reference evidence="8 9" key="1">
    <citation type="submission" date="2024-02" db="EMBL/GenBank/DDBJ databases">
        <authorList>
            <person name="Chen Y."/>
            <person name="Shah S."/>
            <person name="Dougan E. K."/>
            <person name="Thang M."/>
            <person name="Chan C."/>
        </authorList>
    </citation>
    <scope>NUCLEOTIDE SEQUENCE [LARGE SCALE GENOMIC DNA]</scope>
</reference>
<evidence type="ECO:0008006" key="10">
    <source>
        <dbReference type="Google" id="ProtNLM"/>
    </source>
</evidence>
<keyword evidence="4 7" id="KW-1133">Transmembrane helix</keyword>
<dbReference type="EMBL" id="CAXAMM010009680">
    <property type="protein sequence ID" value="CAK9021107.1"/>
    <property type="molecule type" value="Genomic_DNA"/>
</dbReference>
<comment type="subcellular location">
    <subcellularLocation>
        <location evidence="1">Membrane</location>
        <topology evidence="1">Multi-pass membrane protein</topology>
    </subcellularLocation>
</comment>
<evidence type="ECO:0000256" key="1">
    <source>
        <dbReference type="ARBA" id="ARBA00004141"/>
    </source>
</evidence>
<keyword evidence="2" id="KW-0813">Transport</keyword>
<feature type="transmembrane region" description="Helical" evidence="7">
    <location>
        <begin position="229"/>
        <end position="246"/>
    </location>
</feature>